<keyword evidence="4" id="KW-0325">Glycoprotein</keyword>
<evidence type="ECO:0000256" key="7">
    <source>
        <dbReference type="SAM" id="SignalP"/>
    </source>
</evidence>
<comment type="caution">
    <text evidence="5">Lacks conserved residue(s) required for the propagation of feature annotation.</text>
</comment>
<feature type="domain" description="Sushi" evidence="8">
    <location>
        <begin position="491"/>
        <end position="554"/>
    </location>
</feature>
<feature type="domain" description="Sushi" evidence="8">
    <location>
        <begin position="555"/>
        <end position="626"/>
    </location>
</feature>
<dbReference type="InterPro" id="IPR050350">
    <property type="entry name" value="Compl-Cell_Adhes-Reg"/>
</dbReference>
<organism evidence="10 11">
    <name type="scientific">Cephus cinctus</name>
    <name type="common">Wheat stem sawfly</name>
    <dbReference type="NCBI Taxonomy" id="211228"/>
    <lineage>
        <taxon>Eukaryota</taxon>
        <taxon>Metazoa</taxon>
        <taxon>Ecdysozoa</taxon>
        <taxon>Arthropoda</taxon>
        <taxon>Hexapoda</taxon>
        <taxon>Insecta</taxon>
        <taxon>Pterygota</taxon>
        <taxon>Neoptera</taxon>
        <taxon>Endopterygota</taxon>
        <taxon>Hymenoptera</taxon>
        <taxon>Cephoidea</taxon>
        <taxon>Cephidae</taxon>
        <taxon>Cephus</taxon>
    </lineage>
</organism>
<dbReference type="PANTHER" id="PTHR19325">
    <property type="entry name" value="COMPLEMENT COMPONENT-RELATED SUSHI DOMAIN-CONTAINING"/>
    <property type="match status" value="1"/>
</dbReference>
<dbReference type="PROSITE" id="PS50923">
    <property type="entry name" value="SUSHI"/>
    <property type="match status" value="7"/>
</dbReference>
<evidence type="ECO:0000259" key="8">
    <source>
        <dbReference type="PROSITE" id="PS50923"/>
    </source>
</evidence>
<dbReference type="SUPFAM" id="SSF57535">
    <property type="entry name" value="Complement control module/SCR domain"/>
    <property type="match status" value="8"/>
</dbReference>
<dbReference type="FunFam" id="2.10.70.10:FF:000086">
    <property type="entry name" value="Hig-anchoring scaffold protein, isoform A"/>
    <property type="match status" value="1"/>
</dbReference>
<sequence length="1078" mass="123126">MKPSAIVLLLLLILSIHILTAESKLQQQTSVDDDDDDEEWDEDDDDDEGHMKPEIDDDGRIYKNPRNSPSAMCPRDEEQAELLGQKCLRKCSTDEDCKSKKKKCRCDGACGMSCIKPDRECPELTNIDHGTLTVTGRLFGDRAHYNCHRNYSIVGLSDRICRADGHWTGSTPSCKNSSNFFCNEPPKVSNARHSALMDQMTFDIDSTVHYTCNHGYVTAGFQQAKCLLMDSTASWFGPDIICEPQKCGAPTDIANGWHAGECYTYDCRVSYHCADDYELVGRSEKVCLADGTWAPKELPQCVQITTVECSPPENPQHGKAVYTSYAYNSIVSYECKYGFTIIGVATRRCGADKRWSGQAPRCQEINCGSPGILYNGWIENIESGTGLGASIIFRCNKHMKLEGNTSSVCQIDGKWRYPVPQCLAPCVVPQIENGHIVVASRERDHINNVTVVEHGERLIVKCVQNYEFAANSTPVVCNNGTWTIIPTCSPARCKQMPKAPKQGIVIAPKTDHGMRAVFKCKDGFELVGGGPENTSTFVECRYGNWTGDIPHCIEVYCPFPGYIPHGKILLVGNMGVYDYRSYVKRIVNNKQIMYDCDRGYVLSEGPPGATCIGGNWSPKELPTCILGQHPRIRWNRRRRSLDVRKGEATLNYRRFIEFFKRISKRVFHMETIKGHDRYKHRIRNESLLKNSSEIDNGTVNEFWKDYSTRRNKTWVIDRGMIDFLKIVYRRLIKIDARRARNRTHAGMHELLNVMSMKFFRVDLTASSGNTSHVAKEHVDVKFKNHKEYVKLKRDFERIVRLYGRSVQWHGKHRLMDNRRRYQMAHSRNDKEIHSEGKKHKANNYYQGFYEFINNYMNEKLSIDEAQNATEELIKKMNINKFTVRNGTTFTIGDIYAFFKHIIEKKLNSSDSSSNQTVEGGDGGSNSGRRGFSSNYAVSTTSPGSLINNEIPATDFKDGVAKHRSKRIRKTSEEPSASYKRKLLSINHPLTSEEDNENTRYKRSSEFTLNELEAQQQSRSKRFLSPSELDNQIFLKNLYLNAYEEEYRANVKRSIFKSNRTTWPPLKRRKGNLERYEIK</sequence>
<feature type="region of interest" description="Disordered" evidence="6">
    <location>
        <begin position="957"/>
        <end position="1000"/>
    </location>
</feature>
<reference evidence="11" key="1">
    <citation type="submission" date="2025-08" db="UniProtKB">
        <authorList>
            <consortium name="RefSeq"/>
        </authorList>
    </citation>
    <scope>IDENTIFICATION</scope>
</reference>
<evidence type="ECO:0000256" key="6">
    <source>
        <dbReference type="SAM" id="MobiDB-lite"/>
    </source>
</evidence>
<dbReference type="CDD" id="cd00033">
    <property type="entry name" value="CCP"/>
    <property type="match status" value="7"/>
</dbReference>
<feature type="compositionally biased region" description="Polar residues" evidence="6">
    <location>
        <begin position="908"/>
        <end position="917"/>
    </location>
</feature>
<dbReference type="RefSeq" id="XP_024945507.1">
    <property type="nucleotide sequence ID" value="XM_025089739.1"/>
</dbReference>
<dbReference type="SMART" id="SM00032">
    <property type="entry name" value="CCP"/>
    <property type="match status" value="8"/>
</dbReference>
<keyword evidence="3 5" id="KW-1015">Disulfide bond</keyword>
<protein>
    <submittedName>
        <fullName evidence="11">Uncharacterized protein LOC107272574 isoform X1</fullName>
    </submittedName>
</protein>
<keyword evidence="10" id="KW-1185">Reference proteome</keyword>
<dbReference type="GeneID" id="107272574"/>
<keyword evidence="7" id="KW-0732">Signal</keyword>
<dbReference type="PANTHER" id="PTHR19325:SF555">
    <property type="entry name" value="HIG-ANCHORING SCAFFOLD PROTEIN, ISOFORM G"/>
    <property type="match status" value="1"/>
</dbReference>
<evidence type="ECO:0000256" key="3">
    <source>
        <dbReference type="ARBA" id="ARBA00023157"/>
    </source>
</evidence>
<feature type="compositionally biased region" description="Basic and acidic residues" evidence="6">
    <location>
        <begin position="49"/>
        <end position="61"/>
    </location>
</feature>
<feature type="chain" id="PRO_5042560942" evidence="7">
    <location>
        <begin position="22"/>
        <end position="1078"/>
    </location>
</feature>
<evidence type="ECO:0000256" key="4">
    <source>
        <dbReference type="ARBA" id="ARBA00023180"/>
    </source>
</evidence>
<feature type="region of interest" description="Disordered" evidence="6">
    <location>
        <begin position="908"/>
        <end position="934"/>
    </location>
</feature>
<dbReference type="InterPro" id="IPR008197">
    <property type="entry name" value="WAP_dom"/>
</dbReference>
<dbReference type="Proteomes" id="UP000694920">
    <property type="component" value="Unplaced"/>
</dbReference>
<gene>
    <name evidence="11" type="primary">LOC107272574</name>
</gene>
<name>A0AAJ7RQW8_CEPCN</name>
<evidence type="ECO:0000256" key="2">
    <source>
        <dbReference type="ARBA" id="ARBA00022737"/>
    </source>
</evidence>
<dbReference type="GO" id="GO:0030414">
    <property type="term" value="F:peptidase inhibitor activity"/>
    <property type="evidence" value="ECO:0007669"/>
    <property type="project" value="InterPro"/>
</dbReference>
<keyword evidence="2" id="KW-0677">Repeat</keyword>
<dbReference type="Gene3D" id="2.10.70.10">
    <property type="entry name" value="Complement Module, domain 1"/>
    <property type="match status" value="8"/>
</dbReference>
<dbReference type="InterPro" id="IPR000436">
    <property type="entry name" value="Sushi_SCR_CCP_dom"/>
</dbReference>
<keyword evidence="1 5" id="KW-0768">Sushi</keyword>
<feature type="domain" description="Sushi" evidence="8">
    <location>
        <begin position="112"/>
        <end position="176"/>
    </location>
</feature>
<feature type="domain" description="Sushi" evidence="8">
    <location>
        <begin position="245"/>
        <end position="303"/>
    </location>
</feature>
<dbReference type="GO" id="GO:0005576">
    <property type="term" value="C:extracellular region"/>
    <property type="evidence" value="ECO:0007669"/>
    <property type="project" value="InterPro"/>
</dbReference>
<feature type="domain" description="WAP" evidence="9">
    <location>
        <begin position="65"/>
        <end position="118"/>
    </location>
</feature>
<evidence type="ECO:0000256" key="5">
    <source>
        <dbReference type="PROSITE-ProRule" id="PRU00302"/>
    </source>
</evidence>
<dbReference type="InterPro" id="IPR035976">
    <property type="entry name" value="Sushi/SCR/CCP_sf"/>
</dbReference>
<dbReference type="CTD" id="35238"/>
<feature type="region of interest" description="Disordered" evidence="6">
    <location>
        <begin position="26"/>
        <end position="75"/>
    </location>
</feature>
<feature type="disulfide bond" evidence="5">
    <location>
        <begin position="147"/>
        <end position="174"/>
    </location>
</feature>
<feature type="domain" description="Sushi" evidence="8">
    <location>
        <begin position="365"/>
        <end position="424"/>
    </location>
</feature>
<feature type="domain" description="Sushi" evidence="8">
    <location>
        <begin position="307"/>
        <end position="364"/>
    </location>
</feature>
<dbReference type="Pfam" id="PF00084">
    <property type="entry name" value="Sushi"/>
    <property type="match status" value="7"/>
</dbReference>
<accession>A0AAJ7RQW8</accession>
<dbReference type="PROSITE" id="PS51390">
    <property type="entry name" value="WAP"/>
    <property type="match status" value="1"/>
</dbReference>
<feature type="disulfide bond" evidence="5">
    <location>
        <begin position="395"/>
        <end position="422"/>
    </location>
</feature>
<dbReference type="Pfam" id="PF00095">
    <property type="entry name" value="WAP"/>
    <property type="match status" value="1"/>
</dbReference>
<evidence type="ECO:0000259" key="9">
    <source>
        <dbReference type="PROSITE" id="PS51390"/>
    </source>
</evidence>
<feature type="signal peptide" evidence="7">
    <location>
        <begin position="1"/>
        <end position="21"/>
    </location>
</feature>
<evidence type="ECO:0000313" key="11">
    <source>
        <dbReference type="RefSeq" id="XP_024945507.1"/>
    </source>
</evidence>
<dbReference type="AlphaFoldDB" id="A0AAJ7RQW8"/>
<proteinExistence type="predicted"/>
<feature type="disulfide bond" evidence="5">
    <location>
        <begin position="335"/>
        <end position="362"/>
    </location>
</feature>
<evidence type="ECO:0000313" key="10">
    <source>
        <dbReference type="Proteomes" id="UP000694920"/>
    </source>
</evidence>
<evidence type="ECO:0000256" key="1">
    <source>
        <dbReference type="ARBA" id="ARBA00022659"/>
    </source>
</evidence>
<feature type="compositionally biased region" description="Acidic residues" evidence="6">
    <location>
        <begin position="31"/>
        <end position="48"/>
    </location>
</feature>
<feature type="domain" description="Sushi" evidence="8">
    <location>
        <begin position="180"/>
        <end position="244"/>
    </location>
</feature>